<dbReference type="RefSeq" id="WP_244265448.1">
    <property type="nucleotide sequence ID" value="NZ_FMAO01000027.1"/>
</dbReference>
<evidence type="ECO:0000313" key="1">
    <source>
        <dbReference type="EMBL" id="SCC15285.1"/>
    </source>
</evidence>
<dbReference type="GO" id="GO:0005198">
    <property type="term" value="F:structural molecule activity"/>
    <property type="evidence" value="ECO:0007669"/>
    <property type="project" value="InterPro"/>
</dbReference>
<gene>
    <name evidence="1" type="ORF">GA0061074_1271</name>
</gene>
<dbReference type="STRING" id="1505725.GA0061074_1271"/>
<dbReference type="Pfam" id="PF06152">
    <property type="entry name" value="Phage_min_cap2"/>
    <property type="match status" value="1"/>
</dbReference>
<evidence type="ECO:0000313" key="2">
    <source>
        <dbReference type="Proteomes" id="UP000199268"/>
    </source>
</evidence>
<dbReference type="InterPro" id="IPR009319">
    <property type="entry name" value="Phage_A118_VSP1"/>
</dbReference>
<sequence>MTKVNDDQMLLGASLVGDIYRNMAQELFIRMIKRIKKRGVADLKDNPYLWQLEKLNDMHMLNEENIKYVSQQTGVARKLLDEIIQNEGLSVYQNTAEQIANDLNTATPNYNSVQETLA</sequence>
<dbReference type="EMBL" id="FMAO01000027">
    <property type="protein sequence ID" value="SCC15285.1"/>
    <property type="molecule type" value="Genomic_DNA"/>
</dbReference>
<keyword evidence="2" id="KW-1185">Reference proteome</keyword>
<feature type="non-terminal residue" evidence="1">
    <location>
        <position position="118"/>
    </location>
</feature>
<accession>A0A1C4C879</accession>
<dbReference type="Proteomes" id="UP000199268">
    <property type="component" value="Unassembled WGS sequence"/>
</dbReference>
<protein>
    <submittedName>
        <fullName evidence="1">Phage minor capsid protein 2</fullName>
    </submittedName>
</protein>
<dbReference type="AlphaFoldDB" id="A0A1C4C879"/>
<reference evidence="2" key="1">
    <citation type="submission" date="2016-08" db="EMBL/GenBank/DDBJ databases">
        <authorList>
            <person name="Varghese N."/>
            <person name="Submissions Spin"/>
        </authorList>
    </citation>
    <scope>NUCLEOTIDE SEQUENCE [LARGE SCALE GENOMIC DNA]</scope>
    <source>
        <strain evidence="2">R-53094</strain>
    </source>
</reference>
<name>A0A1C4C879_9LACO</name>
<proteinExistence type="predicted"/>
<organism evidence="1 2">
    <name type="scientific">Weissella bombi</name>
    <dbReference type="NCBI Taxonomy" id="1505725"/>
    <lineage>
        <taxon>Bacteria</taxon>
        <taxon>Bacillati</taxon>
        <taxon>Bacillota</taxon>
        <taxon>Bacilli</taxon>
        <taxon>Lactobacillales</taxon>
        <taxon>Lactobacillaceae</taxon>
        <taxon>Weissella</taxon>
    </lineage>
</organism>